<dbReference type="Gene3D" id="3.30.300.30">
    <property type="match status" value="1"/>
</dbReference>
<dbReference type="AlphaFoldDB" id="A0A1G7B336"/>
<keyword evidence="3" id="KW-1185">Reference proteome</keyword>
<dbReference type="InterPro" id="IPR042099">
    <property type="entry name" value="ANL_N_sf"/>
</dbReference>
<name>A0A1G7B336_9BURK</name>
<dbReference type="GO" id="GO:0016874">
    <property type="term" value="F:ligase activity"/>
    <property type="evidence" value="ECO:0007669"/>
    <property type="project" value="UniProtKB-KW"/>
</dbReference>
<sequence length="391" mass="42106">MLDLLNAQLARLQAHRFYAGRLPHSIESAAAFAERVPLMSRAELVAEMNRPGYGAFAPVVPPVRVHLTPMGASLVPILHSANDLRAIEDACGQHLDACGVGPGDVCMVTFGYHLFVAGLFYQTQMEARGVACIPHGPGETERAARVARQCGVTVLAGNPSHALKLIEAGCPVPRVFFAGGEPFTGNGALYARVREAMPGTLLIDSYSLSECLPVARTFPGSEGVHVFDELLYAEVIDPDTGALVEEGERGELVLTHLKKELQPLLRYRTGDLTVLERTAPVHGRTVSLPRVVFGRADSMVKIKGVKVYPSELKTVLLGMKGATGAYRLVVGTKDHGGDHLTLEVEGPVEAAAIETIAERFKRQTLIHADRIEAVAKIESGALVEDIRRQTT</sequence>
<dbReference type="PANTHER" id="PTHR43845:SF1">
    <property type="entry name" value="BLR5969 PROTEIN"/>
    <property type="match status" value="1"/>
</dbReference>
<dbReference type="InterPro" id="IPR045851">
    <property type="entry name" value="AMP-bd_C_sf"/>
</dbReference>
<dbReference type="PANTHER" id="PTHR43845">
    <property type="entry name" value="BLR5969 PROTEIN"/>
    <property type="match status" value="1"/>
</dbReference>
<dbReference type="Pfam" id="PF14535">
    <property type="entry name" value="AMP-binding_C_2"/>
    <property type="match status" value="1"/>
</dbReference>
<accession>A0A1G7B336</accession>
<protein>
    <submittedName>
        <fullName evidence="2">Phenylacetate-CoA ligase</fullName>
    </submittedName>
</protein>
<reference evidence="3" key="1">
    <citation type="submission" date="2016-09" db="EMBL/GenBank/DDBJ databases">
        <authorList>
            <person name="Varghese N."/>
            <person name="Submissions S."/>
        </authorList>
    </citation>
    <scope>NUCLEOTIDE SEQUENCE [LARGE SCALE GENOMIC DNA]</scope>
    <source>
        <strain evidence="3">TNe-862</strain>
    </source>
</reference>
<dbReference type="Proteomes" id="UP000198908">
    <property type="component" value="Unassembled WGS sequence"/>
</dbReference>
<keyword evidence="2" id="KW-0436">Ligase</keyword>
<evidence type="ECO:0000313" key="3">
    <source>
        <dbReference type="Proteomes" id="UP000198908"/>
    </source>
</evidence>
<dbReference type="RefSeq" id="WP_092004878.1">
    <property type="nucleotide sequence ID" value="NZ_FMYQ01000037.1"/>
</dbReference>
<dbReference type="EMBL" id="FMYQ01000037">
    <property type="protein sequence ID" value="SDE21431.1"/>
    <property type="molecule type" value="Genomic_DNA"/>
</dbReference>
<dbReference type="STRING" id="416944.SAMN05421548_13726"/>
<dbReference type="Gene3D" id="3.40.50.12780">
    <property type="entry name" value="N-terminal domain of ligase-like"/>
    <property type="match status" value="1"/>
</dbReference>
<proteinExistence type="predicted"/>
<evidence type="ECO:0000259" key="1">
    <source>
        <dbReference type="Pfam" id="PF14535"/>
    </source>
</evidence>
<dbReference type="SUPFAM" id="SSF56801">
    <property type="entry name" value="Acetyl-CoA synthetase-like"/>
    <property type="match status" value="1"/>
</dbReference>
<dbReference type="OrthoDB" id="580775at2"/>
<evidence type="ECO:0000313" key="2">
    <source>
        <dbReference type="EMBL" id="SDE21431.1"/>
    </source>
</evidence>
<gene>
    <name evidence="2" type="ORF">SAMN05421548_13726</name>
</gene>
<organism evidence="2 3">
    <name type="scientific">Paraburkholderia lycopersici</name>
    <dbReference type="NCBI Taxonomy" id="416944"/>
    <lineage>
        <taxon>Bacteria</taxon>
        <taxon>Pseudomonadati</taxon>
        <taxon>Pseudomonadota</taxon>
        <taxon>Betaproteobacteria</taxon>
        <taxon>Burkholderiales</taxon>
        <taxon>Burkholderiaceae</taxon>
        <taxon>Paraburkholderia</taxon>
    </lineage>
</organism>
<feature type="domain" description="AMP-dependent ligase C-terminal" evidence="1">
    <location>
        <begin position="304"/>
        <end position="350"/>
    </location>
</feature>
<dbReference type="InterPro" id="IPR028154">
    <property type="entry name" value="AMP-dep_Lig_C"/>
</dbReference>